<dbReference type="Proteomes" id="UP000011115">
    <property type="component" value="Unassembled WGS sequence"/>
</dbReference>
<sequence>MQVYMPHHRHRDTIHNYCTLKKLKLRCGGLVYEIGVGYPNSAIYVTLNDQAFHRHKLCLRCIKSRRYVVDSMKIRSYIQKKN</sequence>
<dbReference type="AlphaFoldDB" id="M1CUF0"/>
<dbReference type="EnsemblPlants" id="PGSC0003DMT400074958">
    <property type="protein sequence ID" value="PGSC0003DMT400074958"/>
    <property type="gene ID" value="PGSC0003DMG400029156"/>
</dbReference>
<dbReference type="InParanoid" id="M1CUF0"/>
<name>M1CUF0_SOLTU</name>
<organism evidence="1 2">
    <name type="scientific">Solanum tuberosum</name>
    <name type="common">Potato</name>
    <dbReference type="NCBI Taxonomy" id="4113"/>
    <lineage>
        <taxon>Eukaryota</taxon>
        <taxon>Viridiplantae</taxon>
        <taxon>Streptophyta</taxon>
        <taxon>Embryophyta</taxon>
        <taxon>Tracheophyta</taxon>
        <taxon>Spermatophyta</taxon>
        <taxon>Magnoliopsida</taxon>
        <taxon>eudicotyledons</taxon>
        <taxon>Gunneridae</taxon>
        <taxon>Pentapetalae</taxon>
        <taxon>asterids</taxon>
        <taxon>lamiids</taxon>
        <taxon>Solanales</taxon>
        <taxon>Solanaceae</taxon>
        <taxon>Solanoideae</taxon>
        <taxon>Solaneae</taxon>
        <taxon>Solanum</taxon>
    </lineage>
</organism>
<reference evidence="2" key="1">
    <citation type="journal article" date="2011" name="Nature">
        <title>Genome sequence and analysis of the tuber crop potato.</title>
        <authorList>
            <consortium name="The Potato Genome Sequencing Consortium"/>
        </authorList>
    </citation>
    <scope>NUCLEOTIDE SEQUENCE [LARGE SCALE GENOMIC DNA]</scope>
    <source>
        <strain evidence="2">cv. DM1-3 516 R44</strain>
    </source>
</reference>
<dbReference type="HOGENOM" id="CLU_2562875_0_0_1"/>
<dbReference type="Gramene" id="PGSC0003DMT400074958">
    <property type="protein sequence ID" value="PGSC0003DMT400074958"/>
    <property type="gene ID" value="PGSC0003DMG400029156"/>
</dbReference>
<evidence type="ECO:0000313" key="1">
    <source>
        <dbReference type="EnsemblPlants" id="PGSC0003DMT400074958"/>
    </source>
</evidence>
<reference evidence="1" key="2">
    <citation type="submission" date="2015-06" db="UniProtKB">
        <authorList>
            <consortium name="EnsemblPlants"/>
        </authorList>
    </citation>
    <scope>IDENTIFICATION</scope>
    <source>
        <strain evidence="1">DM1-3 516 R44</strain>
    </source>
</reference>
<protein>
    <submittedName>
        <fullName evidence="1">Uncharacterized protein</fullName>
    </submittedName>
</protein>
<keyword evidence="2" id="KW-1185">Reference proteome</keyword>
<dbReference type="PaxDb" id="4113-PGSC0003DMT400074958"/>
<proteinExistence type="predicted"/>
<evidence type="ECO:0000313" key="2">
    <source>
        <dbReference type="Proteomes" id="UP000011115"/>
    </source>
</evidence>
<accession>M1CUF0</accession>